<keyword evidence="4" id="KW-1133">Transmembrane helix</keyword>
<reference evidence="5 6" key="1">
    <citation type="submission" date="2024-08" db="EMBL/GenBank/DDBJ databases">
        <title>Insights into the chromosomal genome structure of Flemingia macrophylla.</title>
        <authorList>
            <person name="Ding Y."/>
            <person name="Zhao Y."/>
            <person name="Bi W."/>
            <person name="Wu M."/>
            <person name="Zhao G."/>
            <person name="Gong Y."/>
            <person name="Li W."/>
            <person name="Zhang P."/>
        </authorList>
    </citation>
    <scope>NUCLEOTIDE SEQUENCE [LARGE SCALE GENOMIC DNA]</scope>
    <source>
        <strain evidence="5">DYQJB</strain>
        <tissue evidence="5">Leaf</tissue>
    </source>
</reference>
<evidence type="ECO:0000313" key="6">
    <source>
        <dbReference type="Proteomes" id="UP001603857"/>
    </source>
</evidence>
<evidence type="ECO:0000313" key="5">
    <source>
        <dbReference type="EMBL" id="KAL2337994.1"/>
    </source>
</evidence>
<keyword evidence="4" id="KW-0812">Transmembrane</keyword>
<protein>
    <submittedName>
        <fullName evidence="5">Uncharacterized protein</fullName>
    </submittedName>
</protein>
<dbReference type="AlphaFoldDB" id="A0ABD1MQA2"/>
<keyword evidence="1" id="KW-0808">Transferase</keyword>
<evidence type="ECO:0000256" key="4">
    <source>
        <dbReference type="SAM" id="Phobius"/>
    </source>
</evidence>
<evidence type="ECO:0000256" key="2">
    <source>
        <dbReference type="ARBA" id="ARBA00022741"/>
    </source>
</evidence>
<name>A0ABD1MQA2_9FABA</name>
<feature type="transmembrane region" description="Helical" evidence="4">
    <location>
        <begin position="171"/>
        <end position="200"/>
    </location>
</feature>
<gene>
    <name evidence="5" type="ORF">Fmac_012440</name>
</gene>
<dbReference type="Gene3D" id="3.30.70.590">
    <property type="entry name" value="Poly(A) polymerase predicted RNA binding domain"/>
    <property type="match status" value="1"/>
</dbReference>
<dbReference type="InterPro" id="IPR011068">
    <property type="entry name" value="NuclTrfase_I-like_C"/>
</dbReference>
<comment type="caution">
    <text evidence="5">The sequence shown here is derived from an EMBL/GenBank/DDBJ whole genome shotgun (WGS) entry which is preliminary data.</text>
</comment>
<evidence type="ECO:0000256" key="3">
    <source>
        <dbReference type="ARBA" id="ARBA00022840"/>
    </source>
</evidence>
<dbReference type="GO" id="GO:0005524">
    <property type="term" value="F:ATP binding"/>
    <property type="evidence" value="ECO:0007669"/>
    <property type="project" value="UniProtKB-KW"/>
</dbReference>
<dbReference type="GO" id="GO:0016740">
    <property type="term" value="F:transferase activity"/>
    <property type="evidence" value="ECO:0007669"/>
    <property type="project" value="UniProtKB-KW"/>
</dbReference>
<sequence length="225" mass="25646">MLRGHKIFSFFFLPASPSSSLVFFFPHPPALPSSSFLPLLLPYPPVPFLPWLHCAHAYFFPWPPPRLFPPPSVFQVSLLQDITSPYAEKMSQESATATFSTPSPSDVEVQDPTRYKNFLLVDIVSVDFDDLHSWKGWVESSIRRLTLMVKLCFLVSRWMILVHVLRLSVTVMGSCCAIVIIVSLWIFQGTVRIVLSLWVCRGSRESLFKKANNLIYDGQSRRPTI</sequence>
<organism evidence="5 6">
    <name type="scientific">Flemingia macrophylla</name>
    <dbReference type="NCBI Taxonomy" id="520843"/>
    <lineage>
        <taxon>Eukaryota</taxon>
        <taxon>Viridiplantae</taxon>
        <taxon>Streptophyta</taxon>
        <taxon>Embryophyta</taxon>
        <taxon>Tracheophyta</taxon>
        <taxon>Spermatophyta</taxon>
        <taxon>Magnoliopsida</taxon>
        <taxon>eudicotyledons</taxon>
        <taxon>Gunneridae</taxon>
        <taxon>Pentapetalae</taxon>
        <taxon>rosids</taxon>
        <taxon>fabids</taxon>
        <taxon>Fabales</taxon>
        <taxon>Fabaceae</taxon>
        <taxon>Papilionoideae</taxon>
        <taxon>50 kb inversion clade</taxon>
        <taxon>NPAAA clade</taxon>
        <taxon>indigoferoid/millettioid clade</taxon>
        <taxon>Phaseoleae</taxon>
        <taxon>Flemingia</taxon>
    </lineage>
</organism>
<keyword evidence="6" id="KW-1185">Reference proteome</keyword>
<accession>A0ABD1MQA2</accession>
<keyword evidence="2" id="KW-0547">Nucleotide-binding</keyword>
<dbReference type="Proteomes" id="UP001603857">
    <property type="component" value="Unassembled WGS sequence"/>
</dbReference>
<dbReference type="SUPFAM" id="SSF55003">
    <property type="entry name" value="PAP/Archaeal CCA-adding enzyme, C-terminal domain"/>
    <property type="match status" value="1"/>
</dbReference>
<dbReference type="EMBL" id="JBGMDY010000004">
    <property type="protein sequence ID" value="KAL2337994.1"/>
    <property type="molecule type" value="Genomic_DNA"/>
</dbReference>
<keyword evidence="3" id="KW-0067">ATP-binding</keyword>
<keyword evidence="4" id="KW-0472">Membrane</keyword>
<evidence type="ECO:0000256" key="1">
    <source>
        <dbReference type="ARBA" id="ARBA00022679"/>
    </source>
</evidence>
<proteinExistence type="predicted"/>